<feature type="region of interest" description="Disordered" evidence="1">
    <location>
        <begin position="17"/>
        <end position="295"/>
    </location>
</feature>
<dbReference type="SMART" id="SM00460">
    <property type="entry name" value="TGc"/>
    <property type="match status" value="1"/>
</dbReference>
<feature type="compositionally biased region" description="Polar residues" evidence="1">
    <location>
        <begin position="213"/>
        <end position="224"/>
    </location>
</feature>
<dbReference type="InterPro" id="IPR052557">
    <property type="entry name" value="CAP/Cytokinesis_protein"/>
</dbReference>
<dbReference type="InterPro" id="IPR002931">
    <property type="entry name" value="Transglutaminase-like"/>
</dbReference>
<dbReference type="Gene3D" id="3.10.620.30">
    <property type="match status" value="1"/>
</dbReference>
<evidence type="ECO:0000259" key="2">
    <source>
        <dbReference type="SMART" id="SM00460"/>
    </source>
</evidence>
<evidence type="ECO:0000313" key="3">
    <source>
        <dbReference type="EMBL" id="KAB2578433.1"/>
    </source>
</evidence>
<dbReference type="GO" id="GO:0005737">
    <property type="term" value="C:cytoplasm"/>
    <property type="evidence" value="ECO:0007669"/>
    <property type="project" value="TreeGrafter"/>
</dbReference>
<sequence length="665" mass="71633">MADDPAPIPSLKARIAALNLNETTGRPPPVYGQPVPAKKRPPPPPPANPPPRLSADDRSQSVALPTESYAPTNARPIGNLPAEPSTQQKHVLPPPSLGTASEARPSLPPRPSRSSQNAPSLPPRRPSEQSVQRKESQESISTVASWRSAGSALSGRTSVTSGTIHGEAAVSSNRVKAPLFDPSKLPPLPPKKTQEEKDAELARHDPVRAKYLNRTSSSHSNNAKAQPPALPSRPSLPPRPSTTQNGSAVERKPRRSALEWGMNKSTEQAPPLPTSRPGQQSAASPPPPVPVGSRPDLAALQASKPRPGATNSCLKCRDFRAVDAHAARFPREAIPSHDISWLAHQLTDPFPSPTDKARALFTWLHHNINYNAAAFFNHNVQPSTPSSTIATGLAVCEGYAGLFAALAAAVGLEAVVVGGHGKGFGYSPLAPGAPVPPFSCGHAWNAVRIDGGEWKLIDCCWGAGHIDGGTQAYTRKFSPECFYADNVEFGLRHFPENPAYFFRNDGRPSIPWEEYIAAAPEANVYGFAVSAGLSKTGFAPAVRQIRIHDPDPAAPAVIRFQWEKRCPHYDGEALGEGGPYMFFLAIEGRDGRNKQFLPMNTDGRFWWLDVERVELGAPGQTIMACAGDKWHGGPEGSGRGVTRQMWEADRYGFRNYQGIAVWDLV</sequence>
<dbReference type="InterPro" id="IPR038765">
    <property type="entry name" value="Papain-like_cys_pep_sf"/>
</dbReference>
<keyword evidence="4" id="KW-1185">Reference proteome</keyword>
<proteinExistence type="predicted"/>
<reference evidence="3 4" key="1">
    <citation type="journal article" date="2019" name="Sci. Rep.">
        <title>A multi-omics analysis of the grapevine pathogen Lasiodiplodia theobromae reveals that temperature affects the expression of virulence- and pathogenicity-related genes.</title>
        <authorList>
            <person name="Felix C."/>
            <person name="Meneses R."/>
            <person name="Goncalves M.F.M."/>
            <person name="Tilleman L."/>
            <person name="Duarte A.S."/>
            <person name="Jorrin-Novo J.V."/>
            <person name="Van de Peer Y."/>
            <person name="Deforce D."/>
            <person name="Van Nieuwerburgh F."/>
            <person name="Esteves A.C."/>
            <person name="Alves A."/>
        </authorList>
    </citation>
    <scope>NUCLEOTIDE SEQUENCE [LARGE SCALE GENOMIC DNA]</scope>
    <source>
        <strain evidence="3 4">LA-SOL3</strain>
    </source>
</reference>
<feature type="compositionally biased region" description="Basic and acidic residues" evidence="1">
    <location>
        <begin position="125"/>
        <end position="137"/>
    </location>
</feature>
<feature type="domain" description="Transglutaminase-like" evidence="2">
    <location>
        <begin position="388"/>
        <end position="461"/>
    </location>
</feature>
<dbReference type="Proteomes" id="UP000325902">
    <property type="component" value="Unassembled WGS sequence"/>
</dbReference>
<comment type="caution">
    <text evidence="3">The sequence shown here is derived from an EMBL/GenBank/DDBJ whole genome shotgun (WGS) entry which is preliminary data.</text>
</comment>
<name>A0A5N5DKN5_9PEZI</name>
<organism evidence="3 4">
    <name type="scientific">Lasiodiplodia theobromae</name>
    <dbReference type="NCBI Taxonomy" id="45133"/>
    <lineage>
        <taxon>Eukaryota</taxon>
        <taxon>Fungi</taxon>
        <taxon>Dikarya</taxon>
        <taxon>Ascomycota</taxon>
        <taxon>Pezizomycotina</taxon>
        <taxon>Dothideomycetes</taxon>
        <taxon>Dothideomycetes incertae sedis</taxon>
        <taxon>Botryosphaeriales</taxon>
        <taxon>Botryosphaeriaceae</taxon>
        <taxon>Lasiodiplodia</taxon>
    </lineage>
</organism>
<dbReference type="Pfam" id="PF01841">
    <property type="entry name" value="Transglut_core"/>
    <property type="match status" value="1"/>
</dbReference>
<dbReference type="EMBL" id="VCHE01000012">
    <property type="protein sequence ID" value="KAB2578433.1"/>
    <property type="molecule type" value="Genomic_DNA"/>
</dbReference>
<dbReference type="PANTHER" id="PTHR46333">
    <property type="entry name" value="CYTOKINESIS PROTEIN 3"/>
    <property type="match status" value="1"/>
</dbReference>
<evidence type="ECO:0000313" key="4">
    <source>
        <dbReference type="Proteomes" id="UP000325902"/>
    </source>
</evidence>
<feature type="compositionally biased region" description="Pro residues" evidence="1">
    <location>
        <begin position="228"/>
        <end position="240"/>
    </location>
</feature>
<dbReference type="AlphaFoldDB" id="A0A5N5DKN5"/>
<dbReference type="PANTHER" id="PTHR46333:SF5">
    <property type="entry name" value="TRANSGLUTAMINASE-LIKE DOMAIN-CONTAINING PROTEIN"/>
    <property type="match status" value="1"/>
</dbReference>
<dbReference type="OrthoDB" id="6129702at2759"/>
<feature type="compositionally biased region" description="Pro residues" evidence="1">
    <location>
        <begin position="42"/>
        <end position="52"/>
    </location>
</feature>
<protein>
    <recommendedName>
        <fullName evidence="2">Transglutaminase-like domain-containing protein</fullName>
    </recommendedName>
</protein>
<accession>A0A5N5DKN5</accession>
<feature type="compositionally biased region" description="Basic and acidic residues" evidence="1">
    <location>
        <begin position="192"/>
        <end position="208"/>
    </location>
</feature>
<evidence type="ECO:0000256" key="1">
    <source>
        <dbReference type="SAM" id="MobiDB-lite"/>
    </source>
</evidence>
<gene>
    <name evidence="3" type="ORF">DBV05_g3012</name>
</gene>
<dbReference type="SUPFAM" id="SSF54001">
    <property type="entry name" value="Cysteine proteinases"/>
    <property type="match status" value="1"/>
</dbReference>
<feature type="compositionally biased region" description="Polar residues" evidence="1">
    <location>
        <begin position="154"/>
        <end position="163"/>
    </location>
</feature>